<keyword evidence="9" id="KW-1185">Reference proteome</keyword>
<dbReference type="Pfam" id="PF04991">
    <property type="entry name" value="LicD"/>
    <property type="match status" value="1"/>
</dbReference>
<evidence type="ECO:0000313" key="8">
    <source>
        <dbReference type="EMBL" id="KAL2058015.1"/>
    </source>
</evidence>
<evidence type="ECO:0000256" key="2">
    <source>
        <dbReference type="ARBA" id="ARBA00022692"/>
    </source>
</evidence>
<dbReference type="InterPro" id="IPR007074">
    <property type="entry name" value="LicD/FKTN/FKRP_NTP_transf"/>
</dbReference>
<feature type="signal peptide" evidence="6">
    <location>
        <begin position="1"/>
        <end position="20"/>
    </location>
</feature>
<feature type="chain" id="PRO_5045399054" description="LicD/FKTN/FKRP nucleotidyltransferase domain-containing protein" evidence="6">
    <location>
        <begin position="21"/>
        <end position="414"/>
    </location>
</feature>
<proteinExistence type="predicted"/>
<feature type="compositionally biased region" description="Acidic residues" evidence="5">
    <location>
        <begin position="380"/>
        <end position="392"/>
    </location>
</feature>
<feature type="compositionally biased region" description="Basic and acidic residues" evidence="5">
    <location>
        <begin position="294"/>
        <end position="347"/>
    </location>
</feature>
<dbReference type="PANTHER" id="PTHR15407">
    <property type="entry name" value="FUKUTIN-RELATED"/>
    <property type="match status" value="1"/>
</dbReference>
<keyword evidence="2" id="KW-0812">Transmembrane</keyword>
<evidence type="ECO:0000256" key="1">
    <source>
        <dbReference type="ARBA" id="ARBA00004167"/>
    </source>
</evidence>
<name>A0ABR4BJW1_9LECA</name>
<dbReference type="PANTHER" id="PTHR15407:SF28">
    <property type="entry name" value="RIBITOL-5-PHOSPHATE TRANSFERASE FKTN"/>
    <property type="match status" value="1"/>
</dbReference>
<protein>
    <recommendedName>
        <fullName evidence="7">LicD/FKTN/FKRP nucleotidyltransferase domain-containing protein</fullName>
    </recommendedName>
</protein>
<feature type="domain" description="LicD/FKTN/FKRP nucleotidyltransferase" evidence="7">
    <location>
        <begin position="99"/>
        <end position="210"/>
    </location>
</feature>
<keyword evidence="3" id="KW-1133">Transmembrane helix</keyword>
<accession>A0ABR4BJW1</accession>
<reference evidence="8 9" key="1">
    <citation type="submission" date="2024-09" db="EMBL/GenBank/DDBJ databases">
        <title>Rethinking Asexuality: The Enigmatic Case of Functional Sexual Genes in Lepraria (Stereocaulaceae).</title>
        <authorList>
            <person name="Doellman M."/>
            <person name="Sun Y."/>
            <person name="Barcenas-Pena A."/>
            <person name="Lumbsch H.T."/>
            <person name="Grewe F."/>
        </authorList>
    </citation>
    <scope>NUCLEOTIDE SEQUENCE [LARGE SCALE GENOMIC DNA]</scope>
    <source>
        <strain evidence="8 9">Grewe 0041</strain>
    </source>
</reference>
<keyword evidence="6" id="KW-0732">Signal</keyword>
<evidence type="ECO:0000256" key="5">
    <source>
        <dbReference type="SAM" id="MobiDB-lite"/>
    </source>
</evidence>
<evidence type="ECO:0000256" key="3">
    <source>
        <dbReference type="ARBA" id="ARBA00022989"/>
    </source>
</evidence>
<dbReference type="InterPro" id="IPR009644">
    <property type="entry name" value="FKTN/MNN4/W02B3.4-1"/>
</dbReference>
<organism evidence="8 9">
    <name type="scientific">Lepraria finkii</name>
    <dbReference type="NCBI Taxonomy" id="1340010"/>
    <lineage>
        <taxon>Eukaryota</taxon>
        <taxon>Fungi</taxon>
        <taxon>Dikarya</taxon>
        <taxon>Ascomycota</taxon>
        <taxon>Pezizomycotina</taxon>
        <taxon>Lecanoromycetes</taxon>
        <taxon>OSLEUM clade</taxon>
        <taxon>Lecanoromycetidae</taxon>
        <taxon>Lecanorales</taxon>
        <taxon>Lecanorineae</taxon>
        <taxon>Stereocaulaceae</taxon>
        <taxon>Lepraria</taxon>
    </lineage>
</organism>
<feature type="region of interest" description="Disordered" evidence="5">
    <location>
        <begin position="294"/>
        <end position="414"/>
    </location>
</feature>
<comment type="caution">
    <text evidence="8">The sequence shown here is derived from an EMBL/GenBank/DDBJ whole genome shotgun (WGS) entry which is preliminary data.</text>
</comment>
<dbReference type="EMBL" id="JBHFEH010000003">
    <property type="protein sequence ID" value="KAL2058015.1"/>
    <property type="molecule type" value="Genomic_DNA"/>
</dbReference>
<gene>
    <name evidence="8" type="ORF">ABVK25_001633</name>
</gene>
<evidence type="ECO:0000259" key="7">
    <source>
        <dbReference type="Pfam" id="PF04991"/>
    </source>
</evidence>
<keyword evidence="4" id="KW-0472">Membrane</keyword>
<evidence type="ECO:0000256" key="6">
    <source>
        <dbReference type="SAM" id="SignalP"/>
    </source>
</evidence>
<evidence type="ECO:0000256" key="4">
    <source>
        <dbReference type="ARBA" id="ARBA00023136"/>
    </source>
</evidence>
<dbReference type="Proteomes" id="UP001590951">
    <property type="component" value="Unassembled WGS sequence"/>
</dbReference>
<sequence length="414" mass="48257">MKLQLILLSLTFLSDLFVEASIIPRSFAEVKARLESRRRKKKPAATPVDEDGWPKYFHEPGGSQLANHYDSRYEHGILTYEDKQDTQVHMMRAYLDFFKKNGIETWLAHGTLLGWWWNGKMLPWDWDIDTQVSGPTLMYLGTHFNGSIYDYTSADSDPGFTPPIERQYLLDVNPAIVERDRGNGNNVIDARWIDIRNGLYIDVTGLSETEPSIAPGVWSCKNLHHYKTTDLYPMRESMYEGVVAKVPYAYDRILAEEYMEKALVITEYEGHKWHPELKEWVKKTPAEIKQERLDRQQAKIKKQQEKEERKRLKEEKEKAEQEAKEREENEAKEAKEENPEGEKKDDTEPMIGPEPEDGHGIKEPEKEPIKVKRDAKPEPEPETEPDLEDELPVLEKESSGLKHLRRRALDKDLR</sequence>
<evidence type="ECO:0000313" key="9">
    <source>
        <dbReference type="Proteomes" id="UP001590951"/>
    </source>
</evidence>
<comment type="subcellular location">
    <subcellularLocation>
        <location evidence="1">Membrane</location>
        <topology evidence="1">Single-pass membrane protein</topology>
    </subcellularLocation>
</comment>
<feature type="compositionally biased region" description="Basic and acidic residues" evidence="5">
    <location>
        <begin position="356"/>
        <end position="379"/>
    </location>
</feature>